<dbReference type="GO" id="GO:0000293">
    <property type="term" value="F:ferric-chelate reductase activity"/>
    <property type="evidence" value="ECO:0007669"/>
    <property type="project" value="TreeGrafter"/>
</dbReference>
<dbReference type="Gene3D" id="3.40.50.80">
    <property type="entry name" value="Nucleotide-binding domain of ferredoxin-NADP reductase (FNR) module"/>
    <property type="match status" value="1"/>
</dbReference>
<reference evidence="4 5" key="1">
    <citation type="submission" date="2017-06" db="EMBL/GenBank/DDBJ databases">
        <title>Comparative genomic analysis of Ambrosia Fusariam Clade fungi.</title>
        <authorList>
            <person name="Stajich J.E."/>
            <person name="Carrillo J."/>
            <person name="Kijimoto T."/>
            <person name="Eskalen A."/>
            <person name="O'Donnell K."/>
            <person name="Kasson M."/>
        </authorList>
    </citation>
    <scope>NUCLEOTIDE SEQUENCE [LARGE SCALE GENOMIC DNA]</scope>
    <source>
        <strain evidence="4 5">NRRL62606</strain>
    </source>
</reference>
<keyword evidence="5" id="KW-1185">Reference proteome</keyword>
<dbReference type="Proteomes" id="UP000287972">
    <property type="component" value="Unassembled WGS sequence"/>
</dbReference>
<comment type="caution">
    <text evidence="4">The sequence shown here is derived from an EMBL/GenBank/DDBJ whole genome shotgun (WGS) entry which is preliminary data.</text>
</comment>
<keyword evidence="1" id="KW-0813">Transport</keyword>
<dbReference type="InterPro" id="IPR039261">
    <property type="entry name" value="FNR_nucleotide-bd"/>
</dbReference>
<dbReference type="GO" id="GO:0015677">
    <property type="term" value="P:copper ion import"/>
    <property type="evidence" value="ECO:0007669"/>
    <property type="project" value="TreeGrafter"/>
</dbReference>
<dbReference type="PANTHER" id="PTHR32361">
    <property type="entry name" value="FERRIC/CUPRIC REDUCTASE TRANSMEMBRANE COMPONENT"/>
    <property type="match status" value="1"/>
</dbReference>
<sequence length="149" mass="16977">MFASGFGIAAQLPYLKKLMYGYNSRKARTRRVHLVWKLKTLELAVAVKDLLNDALVDDTLDDGYILKISIYVEQIPMGDDISPRATVIKGLPDFDTITREEVEGKHIRRVQEEAKISASAEVRHVLRKIVQGYLGDRVDMVELDYQPDE</sequence>
<keyword evidence="2" id="KW-0560">Oxidoreductase</keyword>
<evidence type="ECO:0000313" key="4">
    <source>
        <dbReference type="EMBL" id="RSL58672.1"/>
    </source>
</evidence>
<dbReference type="GO" id="GO:0006826">
    <property type="term" value="P:iron ion transport"/>
    <property type="evidence" value="ECO:0007669"/>
    <property type="project" value="TreeGrafter"/>
</dbReference>
<proteinExistence type="predicted"/>
<organism evidence="4 5">
    <name type="scientific">Fusarium floridanum</name>
    <dbReference type="NCBI Taxonomy" id="1325733"/>
    <lineage>
        <taxon>Eukaryota</taxon>
        <taxon>Fungi</taxon>
        <taxon>Dikarya</taxon>
        <taxon>Ascomycota</taxon>
        <taxon>Pezizomycotina</taxon>
        <taxon>Sordariomycetes</taxon>
        <taxon>Hypocreomycetidae</taxon>
        <taxon>Hypocreales</taxon>
        <taxon>Nectriaceae</taxon>
        <taxon>Fusarium</taxon>
        <taxon>Fusarium solani species complex</taxon>
    </lineage>
</organism>
<gene>
    <name evidence="4" type="ORF">CEP51_014045</name>
</gene>
<dbReference type="GO" id="GO:0005886">
    <property type="term" value="C:plasma membrane"/>
    <property type="evidence" value="ECO:0007669"/>
    <property type="project" value="TreeGrafter"/>
</dbReference>
<dbReference type="InterPro" id="IPR051410">
    <property type="entry name" value="Ferric/Cupric_Reductase"/>
</dbReference>
<dbReference type="PANTHER" id="PTHR32361:SF26">
    <property type="entry name" value="FAD-BINDING 8 DOMAIN-CONTAINING PROTEIN-RELATED"/>
    <property type="match status" value="1"/>
</dbReference>
<dbReference type="Pfam" id="PF08030">
    <property type="entry name" value="NAD_binding_6"/>
    <property type="match status" value="1"/>
</dbReference>
<evidence type="ECO:0000313" key="5">
    <source>
        <dbReference type="Proteomes" id="UP000287972"/>
    </source>
</evidence>
<evidence type="ECO:0000259" key="3">
    <source>
        <dbReference type="Pfam" id="PF08030"/>
    </source>
</evidence>
<dbReference type="GO" id="GO:0006879">
    <property type="term" value="P:intracellular iron ion homeostasis"/>
    <property type="evidence" value="ECO:0007669"/>
    <property type="project" value="TreeGrafter"/>
</dbReference>
<dbReference type="AlphaFoldDB" id="A0A428Q0C8"/>
<dbReference type="EMBL" id="NKCL01000624">
    <property type="protein sequence ID" value="RSL58672.1"/>
    <property type="molecule type" value="Genomic_DNA"/>
</dbReference>
<name>A0A428Q0C8_9HYPO</name>
<evidence type="ECO:0000256" key="1">
    <source>
        <dbReference type="ARBA" id="ARBA00022448"/>
    </source>
</evidence>
<feature type="domain" description="Ferric reductase NAD binding" evidence="3">
    <location>
        <begin position="1"/>
        <end position="72"/>
    </location>
</feature>
<dbReference type="InterPro" id="IPR013121">
    <property type="entry name" value="Fe_red_NAD-bd_6"/>
</dbReference>
<evidence type="ECO:0000256" key="2">
    <source>
        <dbReference type="ARBA" id="ARBA00023002"/>
    </source>
</evidence>
<protein>
    <recommendedName>
        <fullName evidence="3">Ferric reductase NAD binding domain-containing protein</fullName>
    </recommendedName>
</protein>
<accession>A0A428Q0C8</accession>